<dbReference type="RefSeq" id="WP_284014771.1">
    <property type="nucleotide sequence ID" value="NZ_CP126157.1"/>
</dbReference>
<evidence type="ECO:0000313" key="2">
    <source>
        <dbReference type="EMBL" id="MFC7137758.1"/>
    </source>
</evidence>
<dbReference type="Proteomes" id="UP001596368">
    <property type="component" value="Unassembled WGS sequence"/>
</dbReference>
<comment type="caution">
    <text evidence="2">The sequence shown here is derived from an EMBL/GenBank/DDBJ whole genome shotgun (WGS) entry which is preliminary data.</text>
</comment>
<reference evidence="3" key="2">
    <citation type="journal article" date="2019" name="Int. J. Syst. Evol. Microbiol.">
        <title>The Global Catalogue of Microorganisms (GCM) 10K type strain sequencing project: providing services to taxonomists for standard genome sequencing and annotation.</title>
        <authorList>
            <consortium name="The Broad Institute Genomics Platform"/>
            <consortium name="The Broad Institute Genome Sequencing Center for Infectious Disease"/>
            <person name="Wu L."/>
            <person name="Ma J."/>
        </authorList>
    </citation>
    <scope>NUCLEOTIDE SEQUENCE [LARGE SCALE GENOMIC DNA]</scope>
    <source>
        <strain evidence="3">DT92</strain>
    </source>
</reference>
<proteinExistence type="predicted"/>
<evidence type="ECO:0000313" key="3">
    <source>
        <dbReference type="Proteomes" id="UP001596368"/>
    </source>
</evidence>
<dbReference type="InterPro" id="IPR055964">
    <property type="entry name" value="DUF7542"/>
</dbReference>
<dbReference type="AlphaFoldDB" id="A0ABD5XWB1"/>
<organism evidence="2 3">
    <name type="scientific">Halobaculum litoreum</name>
    <dbReference type="NCBI Taxonomy" id="3031998"/>
    <lineage>
        <taxon>Archaea</taxon>
        <taxon>Methanobacteriati</taxon>
        <taxon>Methanobacteriota</taxon>
        <taxon>Stenosarchaea group</taxon>
        <taxon>Halobacteria</taxon>
        <taxon>Halobacteriales</taxon>
        <taxon>Haloferacaceae</taxon>
        <taxon>Halobaculum</taxon>
    </lineage>
</organism>
<evidence type="ECO:0008006" key="4">
    <source>
        <dbReference type="Google" id="ProtNLM"/>
    </source>
</evidence>
<reference evidence="2" key="3">
    <citation type="submission" date="2024-09" db="EMBL/GenBank/DDBJ databases">
        <authorList>
            <person name="Sun Q."/>
        </authorList>
    </citation>
    <scope>NUCLEOTIDE SEQUENCE</scope>
    <source>
        <strain evidence="2">NBRC 112578</strain>
    </source>
</reference>
<sequence>MPTAATVRCTDCAYEESFDSLRHARTAMTDHERETGHVADWAIGRLAAGVERAGDDAGVCGRDGCANADTPLLDRPESGDDA</sequence>
<name>A0ABD5XWB1_9EURY</name>
<accession>A0ABD5XWB1</accession>
<dbReference type="GeneID" id="81123530"/>
<evidence type="ECO:0000313" key="1">
    <source>
        <dbReference type="EMBL" id="MFC7137582.1"/>
    </source>
</evidence>
<dbReference type="Pfam" id="PF24398">
    <property type="entry name" value="DUF7542"/>
    <property type="match status" value="1"/>
</dbReference>
<gene>
    <name evidence="1" type="ORF">ACFQRB_16285</name>
    <name evidence="2" type="ORF">ACFQRB_17425</name>
</gene>
<dbReference type="EMBL" id="JBHSZG010000002">
    <property type="protein sequence ID" value="MFC7137758.1"/>
    <property type="molecule type" value="Genomic_DNA"/>
</dbReference>
<reference evidence="2" key="1">
    <citation type="journal article" date="2014" name="Int. J. Syst. Evol. Microbiol.">
        <title>Complete genome sequence of Corynebacterium casei LMG S-19264T (=DSM 44701T), isolated from a smear-ripened cheese.</title>
        <authorList>
            <consortium name="US DOE Joint Genome Institute (JGI-PGF)"/>
            <person name="Walter F."/>
            <person name="Albersmeier A."/>
            <person name="Kalinowski J."/>
            <person name="Ruckert C."/>
        </authorList>
    </citation>
    <scope>NUCLEOTIDE SEQUENCE [LARGE SCALE GENOMIC DNA]</scope>
    <source>
        <strain evidence="2">NBRC 112578</strain>
    </source>
</reference>
<keyword evidence="3" id="KW-1185">Reference proteome</keyword>
<dbReference type="EMBL" id="JBHSZG010000002">
    <property type="protein sequence ID" value="MFC7137582.1"/>
    <property type="molecule type" value="Genomic_DNA"/>
</dbReference>
<protein>
    <recommendedName>
        <fullName evidence="4">C2H2-type domain-containing protein</fullName>
    </recommendedName>
</protein>